<feature type="transmembrane region" description="Helical" evidence="6">
    <location>
        <begin position="209"/>
        <end position="235"/>
    </location>
</feature>
<dbReference type="EMBL" id="LUUI01000086">
    <property type="protein sequence ID" value="OAI17787.1"/>
    <property type="molecule type" value="Genomic_DNA"/>
</dbReference>
<reference evidence="7 8" key="1">
    <citation type="submission" date="2016-03" db="EMBL/GenBank/DDBJ databases">
        <authorList>
            <person name="Ploux O."/>
        </authorList>
    </citation>
    <scope>NUCLEOTIDE SEQUENCE [LARGE SCALE GENOMIC DNA]</scope>
    <source>
        <strain evidence="7 8">R-45370</strain>
    </source>
</reference>
<gene>
    <name evidence="7" type="ORF">A1359_05690</name>
</gene>
<evidence type="ECO:0000256" key="5">
    <source>
        <dbReference type="ARBA" id="ARBA00023136"/>
    </source>
</evidence>
<keyword evidence="4 6" id="KW-1133">Transmembrane helix</keyword>
<protein>
    <submittedName>
        <fullName evidence="7">Ribonuclease BN</fullName>
    </submittedName>
</protein>
<dbReference type="GO" id="GO:0005886">
    <property type="term" value="C:plasma membrane"/>
    <property type="evidence" value="ECO:0007669"/>
    <property type="project" value="UniProtKB-SubCell"/>
</dbReference>
<dbReference type="PANTHER" id="PTHR30213:SF0">
    <property type="entry name" value="UPF0761 MEMBRANE PROTEIN YIHY"/>
    <property type="match status" value="1"/>
</dbReference>
<dbReference type="InterPro" id="IPR017039">
    <property type="entry name" value="Virul_fac_BrkB"/>
</dbReference>
<feature type="transmembrane region" description="Helical" evidence="6">
    <location>
        <begin position="247"/>
        <end position="272"/>
    </location>
</feature>
<organism evidence="7 8">
    <name type="scientific">Methylomonas lenta</name>
    <dbReference type="NCBI Taxonomy" id="980561"/>
    <lineage>
        <taxon>Bacteria</taxon>
        <taxon>Pseudomonadati</taxon>
        <taxon>Pseudomonadota</taxon>
        <taxon>Gammaproteobacteria</taxon>
        <taxon>Methylococcales</taxon>
        <taxon>Methylococcaceae</taxon>
        <taxon>Methylomonas</taxon>
    </lineage>
</organism>
<dbReference type="NCBIfam" id="TIGR00765">
    <property type="entry name" value="yihY_not_rbn"/>
    <property type="match status" value="1"/>
</dbReference>
<sequence length="425" mass="47394">MYKHIHPVAQFLRLLSVVLAREYEEDGLKQRAMSLVYISLLSLAPLLAVSFSILKGFGVHNQIEPLLFELLTPLGEKGAEITTNIIFFVENIKVGVLGFIGFLMLFYTAISLLSEIEACFNHIWRVTKPRSLYRRFTDYLSVILIGPVFLFSALGITASMGNSAVVKGLIQMEPFGTVYYAIGLILPYILIVIAFSFAYVFIPNSKVRLVPALIGGLVAGLAWKSTGALFAHFVAGSAHYSAIYSGFAVVLLAMIWLYISWLILLMGSVIVFHIQYPRYLHYTTRRPHLSIQCQEKLAILLMAQIGRQHIEGGEICSLKHLVDAVNVPWEAVVDILRCLQQSGLLMILEDHSRYVLTHDTDAILLRDIVQAIRAAGDQPKLINSGVAAHPALQGLFEELAQHSVDFLQNRSLRDILLDEKSDIEA</sequence>
<accession>A0A177NII5</accession>
<evidence type="ECO:0000256" key="1">
    <source>
        <dbReference type="ARBA" id="ARBA00004651"/>
    </source>
</evidence>
<dbReference type="AlphaFoldDB" id="A0A177NII5"/>
<feature type="transmembrane region" description="Helical" evidence="6">
    <location>
        <begin position="136"/>
        <end position="158"/>
    </location>
</feature>
<evidence type="ECO:0000256" key="3">
    <source>
        <dbReference type="ARBA" id="ARBA00022692"/>
    </source>
</evidence>
<name>A0A177NII5_9GAMM</name>
<dbReference type="InterPro" id="IPR036388">
    <property type="entry name" value="WH-like_DNA-bd_sf"/>
</dbReference>
<proteinExistence type="predicted"/>
<keyword evidence="2" id="KW-1003">Cell membrane</keyword>
<feature type="transmembrane region" description="Helical" evidence="6">
    <location>
        <begin position="95"/>
        <end position="116"/>
    </location>
</feature>
<keyword evidence="5 6" id="KW-0472">Membrane</keyword>
<evidence type="ECO:0000256" key="6">
    <source>
        <dbReference type="SAM" id="Phobius"/>
    </source>
</evidence>
<dbReference type="PANTHER" id="PTHR30213">
    <property type="entry name" value="INNER MEMBRANE PROTEIN YHJD"/>
    <property type="match status" value="1"/>
</dbReference>
<feature type="transmembrane region" description="Helical" evidence="6">
    <location>
        <begin position="36"/>
        <end position="54"/>
    </location>
</feature>
<evidence type="ECO:0000256" key="4">
    <source>
        <dbReference type="ARBA" id="ARBA00022989"/>
    </source>
</evidence>
<dbReference type="Proteomes" id="UP000078476">
    <property type="component" value="Unassembled WGS sequence"/>
</dbReference>
<comment type="subcellular location">
    <subcellularLocation>
        <location evidence="1">Cell membrane</location>
        <topology evidence="1">Multi-pass membrane protein</topology>
    </subcellularLocation>
</comment>
<dbReference type="STRING" id="980561.A1359_05690"/>
<feature type="transmembrane region" description="Helical" evidence="6">
    <location>
        <begin position="178"/>
        <end position="202"/>
    </location>
</feature>
<dbReference type="SUPFAM" id="SSF46785">
    <property type="entry name" value="Winged helix' DNA-binding domain"/>
    <property type="match status" value="1"/>
</dbReference>
<dbReference type="Pfam" id="PF03631">
    <property type="entry name" value="Virul_fac_BrkB"/>
    <property type="match status" value="1"/>
</dbReference>
<evidence type="ECO:0000256" key="2">
    <source>
        <dbReference type="ARBA" id="ARBA00022475"/>
    </source>
</evidence>
<evidence type="ECO:0000313" key="8">
    <source>
        <dbReference type="Proteomes" id="UP000078476"/>
    </source>
</evidence>
<evidence type="ECO:0000313" key="7">
    <source>
        <dbReference type="EMBL" id="OAI17787.1"/>
    </source>
</evidence>
<dbReference type="InterPro" id="IPR036390">
    <property type="entry name" value="WH_DNA-bd_sf"/>
</dbReference>
<dbReference type="Gene3D" id="1.10.10.10">
    <property type="entry name" value="Winged helix-like DNA-binding domain superfamily/Winged helix DNA-binding domain"/>
    <property type="match status" value="1"/>
</dbReference>
<keyword evidence="8" id="KW-1185">Reference proteome</keyword>
<comment type="caution">
    <text evidence="7">The sequence shown here is derived from an EMBL/GenBank/DDBJ whole genome shotgun (WGS) entry which is preliminary data.</text>
</comment>
<keyword evidence="3 6" id="KW-0812">Transmembrane</keyword>